<feature type="region of interest" description="Disordered" evidence="2">
    <location>
        <begin position="248"/>
        <end position="272"/>
    </location>
</feature>
<evidence type="ECO:0000256" key="1">
    <source>
        <dbReference type="SAM" id="Coils"/>
    </source>
</evidence>
<feature type="compositionally biased region" description="Low complexity" evidence="2">
    <location>
        <begin position="315"/>
        <end position="337"/>
    </location>
</feature>
<keyword evidence="3" id="KW-1133">Transmembrane helix</keyword>
<name>A0A4R6R9P8_9HYPH</name>
<dbReference type="AlphaFoldDB" id="A0A4R6R9P8"/>
<gene>
    <name evidence="4" type="ORF">EDD54_3854</name>
</gene>
<keyword evidence="1" id="KW-0175">Coiled coil</keyword>
<keyword evidence="3" id="KW-0812">Transmembrane</keyword>
<organism evidence="4 5">
    <name type="scientific">Oharaeibacter diazotrophicus</name>
    <dbReference type="NCBI Taxonomy" id="1920512"/>
    <lineage>
        <taxon>Bacteria</taxon>
        <taxon>Pseudomonadati</taxon>
        <taxon>Pseudomonadota</taxon>
        <taxon>Alphaproteobacteria</taxon>
        <taxon>Hyphomicrobiales</taxon>
        <taxon>Pleomorphomonadaceae</taxon>
        <taxon>Oharaeibacter</taxon>
    </lineage>
</organism>
<comment type="caution">
    <text evidence="4">The sequence shown here is derived from an EMBL/GenBank/DDBJ whole genome shotgun (WGS) entry which is preliminary data.</text>
</comment>
<protein>
    <submittedName>
        <fullName evidence="4">Uncharacterized protein</fullName>
    </submittedName>
</protein>
<accession>A0A4R6R9P8</accession>
<evidence type="ECO:0000313" key="4">
    <source>
        <dbReference type="EMBL" id="TDP82585.1"/>
    </source>
</evidence>
<dbReference type="Proteomes" id="UP000294547">
    <property type="component" value="Unassembled WGS sequence"/>
</dbReference>
<sequence>MIEDVLVFALGALFAGLVALVLFPPFMRRAARLARREFESRLPHTAAEFAAAKDAVRAEYAARTARVEAERDAVQAALAAERLALAAERRDRLGAEGERGALGDALAEAEARTAAARAELREREEALTRASADLRELDRRLQHEAELRRAAEQRADELAALAGEMRLALVAADTRDVATAARPAAPARTAPRSDPIDAEWTEARAPRPAAAMFDVGPSLGDGAAAVPEVRPPTAEDAVAFGLDAAPVAPAEPSDERAPAGDAGSPYEDPAQRARLVEALSDRLRRLRTENAAARGRGAPVETAARPEPPVEPVRVEPAAGAGRDVVVAGPDAGGPTT</sequence>
<keyword evidence="5" id="KW-1185">Reference proteome</keyword>
<proteinExistence type="predicted"/>
<reference evidence="4 5" key="1">
    <citation type="submission" date="2019-03" db="EMBL/GenBank/DDBJ databases">
        <title>Genomic Encyclopedia of Type Strains, Phase IV (KMG-IV): sequencing the most valuable type-strain genomes for metagenomic binning, comparative biology and taxonomic classification.</title>
        <authorList>
            <person name="Goeker M."/>
        </authorList>
    </citation>
    <scope>NUCLEOTIDE SEQUENCE [LARGE SCALE GENOMIC DNA]</scope>
    <source>
        <strain evidence="4 5">DSM 102969</strain>
    </source>
</reference>
<feature type="region of interest" description="Disordered" evidence="2">
    <location>
        <begin position="286"/>
        <end position="337"/>
    </location>
</feature>
<feature type="transmembrane region" description="Helical" evidence="3">
    <location>
        <begin position="6"/>
        <end position="26"/>
    </location>
</feature>
<dbReference type="RefSeq" id="WP_126539071.1">
    <property type="nucleotide sequence ID" value="NZ_BSPM01000007.1"/>
</dbReference>
<evidence type="ECO:0000313" key="5">
    <source>
        <dbReference type="Proteomes" id="UP000294547"/>
    </source>
</evidence>
<evidence type="ECO:0000256" key="2">
    <source>
        <dbReference type="SAM" id="MobiDB-lite"/>
    </source>
</evidence>
<dbReference type="EMBL" id="SNXY01000010">
    <property type="protein sequence ID" value="TDP82585.1"/>
    <property type="molecule type" value="Genomic_DNA"/>
</dbReference>
<keyword evidence="3" id="KW-0472">Membrane</keyword>
<feature type="coiled-coil region" evidence="1">
    <location>
        <begin position="106"/>
        <end position="154"/>
    </location>
</feature>
<evidence type="ECO:0000256" key="3">
    <source>
        <dbReference type="SAM" id="Phobius"/>
    </source>
</evidence>